<evidence type="ECO:0000313" key="2">
    <source>
        <dbReference type="Proteomes" id="UP000789508"/>
    </source>
</evidence>
<proteinExistence type="predicted"/>
<protein>
    <submittedName>
        <fullName evidence="1">3203_t:CDS:1</fullName>
    </submittedName>
</protein>
<dbReference type="AlphaFoldDB" id="A0A9N9JIC7"/>
<reference evidence="1" key="1">
    <citation type="submission" date="2021-06" db="EMBL/GenBank/DDBJ databases">
        <authorList>
            <person name="Kallberg Y."/>
            <person name="Tangrot J."/>
            <person name="Rosling A."/>
        </authorList>
    </citation>
    <scope>NUCLEOTIDE SEQUENCE</scope>
    <source>
        <strain evidence="1">FL130A</strain>
    </source>
</reference>
<comment type="caution">
    <text evidence="1">The sequence shown here is derived from an EMBL/GenBank/DDBJ whole genome shotgun (WGS) entry which is preliminary data.</text>
</comment>
<dbReference type="Proteomes" id="UP000789508">
    <property type="component" value="Unassembled WGS sequence"/>
</dbReference>
<keyword evidence="2" id="KW-1185">Reference proteome</keyword>
<organism evidence="1 2">
    <name type="scientific">Ambispora leptoticha</name>
    <dbReference type="NCBI Taxonomy" id="144679"/>
    <lineage>
        <taxon>Eukaryota</taxon>
        <taxon>Fungi</taxon>
        <taxon>Fungi incertae sedis</taxon>
        <taxon>Mucoromycota</taxon>
        <taxon>Glomeromycotina</taxon>
        <taxon>Glomeromycetes</taxon>
        <taxon>Archaeosporales</taxon>
        <taxon>Ambisporaceae</taxon>
        <taxon>Ambispora</taxon>
    </lineage>
</organism>
<gene>
    <name evidence="1" type="ORF">ALEPTO_LOCUS14631</name>
</gene>
<sequence>FLQKAVMPSYYTKKQIGDLKHKTWHYIMINQLLYKTNPHNTLRPLRVLKTNEV</sequence>
<accession>A0A9N9JIC7</accession>
<evidence type="ECO:0000313" key="1">
    <source>
        <dbReference type="EMBL" id="CAG8780064.1"/>
    </source>
</evidence>
<dbReference type="EMBL" id="CAJVPS010058379">
    <property type="protein sequence ID" value="CAG8780064.1"/>
    <property type="molecule type" value="Genomic_DNA"/>
</dbReference>
<name>A0A9N9JIC7_9GLOM</name>
<feature type="non-terminal residue" evidence="1">
    <location>
        <position position="1"/>
    </location>
</feature>